<evidence type="ECO:0000313" key="1">
    <source>
        <dbReference type="EMBL" id="XCH24984.1"/>
    </source>
</evidence>
<name>A0AAU8FNJ4_9BACT</name>
<proteinExistence type="predicted"/>
<sequence length="113" mass="12828">MLILSALIAPLSLTWSPSTGQTFEQLLKQKYVIALQDSAVKYELIKPRMVTLQKSYGFIEQQNQALKNEQRFLSFQHEALKINFEASLADQRKKKYVWGACGVGLGVLLKLIL</sequence>
<dbReference type="EMBL" id="CP159289">
    <property type="protein sequence ID" value="XCH24984.1"/>
    <property type="molecule type" value="Genomic_DNA"/>
</dbReference>
<accession>A0AAU8FNJ4</accession>
<organism evidence="1">
    <name type="scientific">Dyadobacter sp. 676</name>
    <dbReference type="NCBI Taxonomy" id="3088362"/>
    <lineage>
        <taxon>Bacteria</taxon>
        <taxon>Pseudomonadati</taxon>
        <taxon>Bacteroidota</taxon>
        <taxon>Cytophagia</taxon>
        <taxon>Cytophagales</taxon>
        <taxon>Spirosomataceae</taxon>
        <taxon>Dyadobacter</taxon>
    </lineage>
</organism>
<protein>
    <recommendedName>
        <fullName evidence="2">Orphan protein</fullName>
    </recommendedName>
</protein>
<dbReference type="AlphaFoldDB" id="A0AAU8FNJ4"/>
<reference evidence="1" key="1">
    <citation type="submission" date="2024-06" db="EMBL/GenBank/DDBJ databases">
        <title>Sequencing and assembly of the genome of Dyadobacter sp. strain 676, a symbiont of Cyamopsis tetragonoloba.</title>
        <authorList>
            <person name="Guro P."/>
            <person name="Sazanova A."/>
            <person name="Kuznetsova I."/>
            <person name="Belimov A."/>
            <person name="Safronova V."/>
        </authorList>
    </citation>
    <scope>NUCLEOTIDE SEQUENCE</scope>
    <source>
        <strain evidence="1">676</strain>
    </source>
</reference>
<dbReference type="RefSeq" id="WP_353720291.1">
    <property type="nucleotide sequence ID" value="NZ_CP159289.1"/>
</dbReference>
<gene>
    <name evidence="1" type="ORF">ABV298_00715</name>
</gene>
<evidence type="ECO:0008006" key="2">
    <source>
        <dbReference type="Google" id="ProtNLM"/>
    </source>
</evidence>